<evidence type="ECO:0000313" key="2">
    <source>
        <dbReference type="EMBL" id="GIX85800.1"/>
    </source>
</evidence>
<keyword evidence="3" id="KW-1185">Reference proteome</keyword>
<gene>
    <name evidence="2" type="ORF">CDAR_242101</name>
</gene>
<evidence type="ECO:0000313" key="3">
    <source>
        <dbReference type="Proteomes" id="UP001054837"/>
    </source>
</evidence>
<dbReference type="AlphaFoldDB" id="A0AAV4NNE6"/>
<reference evidence="2 3" key="1">
    <citation type="submission" date="2021-06" db="EMBL/GenBank/DDBJ databases">
        <title>Caerostris darwini draft genome.</title>
        <authorList>
            <person name="Kono N."/>
            <person name="Arakawa K."/>
        </authorList>
    </citation>
    <scope>NUCLEOTIDE SEQUENCE [LARGE SCALE GENOMIC DNA]</scope>
</reference>
<dbReference type="EMBL" id="BPLQ01001822">
    <property type="protein sequence ID" value="GIX85800.1"/>
    <property type="molecule type" value="Genomic_DNA"/>
</dbReference>
<name>A0AAV4NNE6_9ARAC</name>
<evidence type="ECO:0000256" key="1">
    <source>
        <dbReference type="SAM" id="MobiDB-lite"/>
    </source>
</evidence>
<sequence>MRKHRNGASRGGRPINEDRTTFLGRDRGTPLLFSAPADAFVWTELGLLLVQCSESSTSSIGFRLPFDSKRDHVGISESVQRGNGFLFYKGHDGWGISVW</sequence>
<comment type="caution">
    <text evidence="2">The sequence shown here is derived from an EMBL/GenBank/DDBJ whole genome shotgun (WGS) entry which is preliminary data.</text>
</comment>
<accession>A0AAV4NNE6</accession>
<proteinExistence type="predicted"/>
<feature type="region of interest" description="Disordered" evidence="1">
    <location>
        <begin position="1"/>
        <end position="22"/>
    </location>
</feature>
<protein>
    <submittedName>
        <fullName evidence="2">Uncharacterized protein</fullName>
    </submittedName>
</protein>
<dbReference type="Proteomes" id="UP001054837">
    <property type="component" value="Unassembled WGS sequence"/>
</dbReference>
<organism evidence="2 3">
    <name type="scientific">Caerostris darwini</name>
    <dbReference type="NCBI Taxonomy" id="1538125"/>
    <lineage>
        <taxon>Eukaryota</taxon>
        <taxon>Metazoa</taxon>
        <taxon>Ecdysozoa</taxon>
        <taxon>Arthropoda</taxon>
        <taxon>Chelicerata</taxon>
        <taxon>Arachnida</taxon>
        <taxon>Araneae</taxon>
        <taxon>Araneomorphae</taxon>
        <taxon>Entelegynae</taxon>
        <taxon>Araneoidea</taxon>
        <taxon>Araneidae</taxon>
        <taxon>Caerostris</taxon>
    </lineage>
</organism>